<proteinExistence type="predicted"/>
<organism evidence="1 2">
    <name type="scientific">Hexamita inflata</name>
    <dbReference type="NCBI Taxonomy" id="28002"/>
    <lineage>
        <taxon>Eukaryota</taxon>
        <taxon>Metamonada</taxon>
        <taxon>Diplomonadida</taxon>
        <taxon>Hexamitidae</taxon>
        <taxon>Hexamitinae</taxon>
        <taxon>Hexamita</taxon>
    </lineage>
</organism>
<protein>
    <submittedName>
        <fullName evidence="1">Hypothetical_protein</fullName>
    </submittedName>
</protein>
<evidence type="ECO:0000313" key="1">
    <source>
        <dbReference type="EMBL" id="CAL6033280.1"/>
    </source>
</evidence>
<accession>A0ABP1J9U4</accession>
<name>A0ABP1J9U4_9EUKA</name>
<keyword evidence="2" id="KW-1185">Reference proteome</keyword>
<comment type="caution">
    <text evidence="1">The sequence shown here is derived from an EMBL/GenBank/DDBJ whole genome shotgun (WGS) entry which is preliminary data.</text>
</comment>
<dbReference type="EMBL" id="CAXDID020000125">
    <property type="protein sequence ID" value="CAL6033280.1"/>
    <property type="molecule type" value="Genomic_DNA"/>
</dbReference>
<sequence length="120" mass="13420">MACGFGVLNRYTASHIRQETVTMVAMVMVTISLVEQYIGVDQHVILQHMQYNGPKVALCCMLKIAFANGMSQAAVWQGYLYYNYTHTSTSLATPDTKSHKFPFPQTLDFGSRLLLAPLLL</sequence>
<dbReference type="Proteomes" id="UP001642409">
    <property type="component" value="Unassembled WGS sequence"/>
</dbReference>
<gene>
    <name evidence="1" type="ORF">HINF_LOCUS34890</name>
</gene>
<reference evidence="1 2" key="1">
    <citation type="submission" date="2024-07" db="EMBL/GenBank/DDBJ databases">
        <authorList>
            <person name="Akdeniz Z."/>
        </authorList>
    </citation>
    <scope>NUCLEOTIDE SEQUENCE [LARGE SCALE GENOMIC DNA]</scope>
</reference>
<evidence type="ECO:0000313" key="2">
    <source>
        <dbReference type="Proteomes" id="UP001642409"/>
    </source>
</evidence>